<dbReference type="Gene3D" id="3.40.1440.10">
    <property type="entry name" value="GIY-YIG endonuclease"/>
    <property type="match status" value="1"/>
</dbReference>
<dbReference type="AlphaFoldDB" id="A0A1F6PFU3"/>
<dbReference type="STRING" id="1798709.A2538_04850"/>
<name>A0A1F6PFU3_9BACT</name>
<dbReference type="InterPro" id="IPR000305">
    <property type="entry name" value="GIY-YIG_endonuc"/>
</dbReference>
<evidence type="ECO:0000256" key="1">
    <source>
        <dbReference type="ARBA" id="ARBA00007435"/>
    </source>
</evidence>
<evidence type="ECO:0000259" key="2">
    <source>
        <dbReference type="PROSITE" id="PS50164"/>
    </source>
</evidence>
<dbReference type="PANTHER" id="PTHR34477:SF1">
    <property type="entry name" value="UPF0213 PROTEIN YHBQ"/>
    <property type="match status" value="1"/>
</dbReference>
<accession>A0A1F6PFU3</accession>
<dbReference type="InterPro" id="IPR050190">
    <property type="entry name" value="UPF0213_domain"/>
</dbReference>
<dbReference type="SUPFAM" id="SSF82771">
    <property type="entry name" value="GIY-YIG endonuclease"/>
    <property type="match status" value="1"/>
</dbReference>
<sequence>MQTGGYVYIMKSVSNGHYYIGSCGDVDKRVQEHNSGVTKSTKNKGPWEINFFQKYDTIREARQIEYKLKKLKRKDYLEEIIKEGKIRKK</sequence>
<dbReference type="PANTHER" id="PTHR34477">
    <property type="entry name" value="UPF0213 PROTEIN YHBQ"/>
    <property type="match status" value="1"/>
</dbReference>
<organism evidence="3 4">
    <name type="scientific">Candidatus Magasanikbacteria bacterium RIFOXYD2_FULL_41_14</name>
    <dbReference type="NCBI Taxonomy" id="1798709"/>
    <lineage>
        <taxon>Bacteria</taxon>
        <taxon>Candidatus Magasanikiibacteriota</taxon>
    </lineage>
</organism>
<dbReference type="CDD" id="cd10449">
    <property type="entry name" value="GIY-YIG_SLX1_like"/>
    <property type="match status" value="1"/>
</dbReference>
<dbReference type="InterPro" id="IPR035901">
    <property type="entry name" value="GIY-YIG_endonuc_sf"/>
</dbReference>
<reference evidence="3 4" key="1">
    <citation type="journal article" date="2016" name="Nat. Commun.">
        <title>Thousands of microbial genomes shed light on interconnected biogeochemical processes in an aquifer system.</title>
        <authorList>
            <person name="Anantharaman K."/>
            <person name="Brown C.T."/>
            <person name="Hug L.A."/>
            <person name="Sharon I."/>
            <person name="Castelle C.J."/>
            <person name="Probst A.J."/>
            <person name="Thomas B.C."/>
            <person name="Singh A."/>
            <person name="Wilkins M.J."/>
            <person name="Karaoz U."/>
            <person name="Brodie E.L."/>
            <person name="Williams K.H."/>
            <person name="Hubbard S.S."/>
            <person name="Banfield J.F."/>
        </authorList>
    </citation>
    <scope>NUCLEOTIDE SEQUENCE [LARGE SCALE GENOMIC DNA]</scope>
</reference>
<gene>
    <name evidence="3" type="ORF">A2538_04850</name>
</gene>
<dbReference type="Proteomes" id="UP000178254">
    <property type="component" value="Unassembled WGS sequence"/>
</dbReference>
<comment type="similarity">
    <text evidence="1">Belongs to the UPF0213 family.</text>
</comment>
<proteinExistence type="inferred from homology"/>
<evidence type="ECO:0000313" key="4">
    <source>
        <dbReference type="Proteomes" id="UP000178254"/>
    </source>
</evidence>
<comment type="caution">
    <text evidence="3">The sequence shown here is derived from an EMBL/GenBank/DDBJ whole genome shotgun (WGS) entry which is preliminary data.</text>
</comment>
<feature type="domain" description="GIY-YIG" evidence="2">
    <location>
        <begin position="3"/>
        <end position="78"/>
    </location>
</feature>
<dbReference type="Pfam" id="PF01541">
    <property type="entry name" value="GIY-YIG"/>
    <property type="match status" value="1"/>
</dbReference>
<evidence type="ECO:0000313" key="3">
    <source>
        <dbReference type="EMBL" id="OGH94988.1"/>
    </source>
</evidence>
<dbReference type="EMBL" id="MFRE01000005">
    <property type="protein sequence ID" value="OGH94988.1"/>
    <property type="molecule type" value="Genomic_DNA"/>
</dbReference>
<protein>
    <recommendedName>
        <fullName evidence="2">GIY-YIG domain-containing protein</fullName>
    </recommendedName>
</protein>
<dbReference type="PROSITE" id="PS50164">
    <property type="entry name" value="GIY_YIG"/>
    <property type="match status" value="1"/>
</dbReference>